<reference evidence="2" key="1">
    <citation type="submission" date="2022-11" db="UniProtKB">
        <authorList>
            <consortium name="WormBaseParasite"/>
        </authorList>
    </citation>
    <scope>IDENTIFICATION</scope>
</reference>
<name>A0AC34FVE6_9BILA</name>
<dbReference type="Proteomes" id="UP000887579">
    <property type="component" value="Unplaced"/>
</dbReference>
<protein>
    <submittedName>
        <fullName evidence="2">SGNH domain-containing protein</fullName>
    </submittedName>
</protein>
<dbReference type="WBParaSite" id="ES5_v2.g21419.t1">
    <property type="protein sequence ID" value="ES5_v2.g21419.t1"/>
    <property type="gene ID" value="ES5_v2.g21419"/>
</dbReference>
<evidence type="ECO:0000313" key="1">
    <source>
        <dbReference type="Proteomes" id="UP000887579"/>
    </source>
</evidence>
<evidence type="ECO:0000313" key="2">
    <source>
        <dbReference type="WBParaSite" id="ES5_v2.g21419.t1"/>
    </source>
</evidence>
<accession>A0AC34FVE6</accession>
<sequence length="303" mass="34090">MFSGGFYILCLIFLVQCEDITADAIATNQKYADECGDFPMTKDCNWDPLMLSIAPKPQKDNAFFCSYDGTGKYTMFLTGNEMAQKALAGIKEVFSGTYKKLYFAARPVCLTFENFTQGYPSYWGCSEIQNKTAEFLAKIKPDILIISQNMKNNDNFRAPVASVEDALGDSVTKQVASYFKLWSAYTKKIFIIEPHPTLFIKPAASIAKDLAEGKPLDKNFIPLQTVQEQIDPGWMRIKAAAKSCPKCVPIDTRETFLDEDKYWYMDRKTNLSYLCDNNRFSPAGVEKMNPVLKDVIGKAITGL</sequence>
<proteinExistence type="predicted"/>
<organism evidence="1 2">
    <name type="scientific">Panagrolaimus sp. ES5</name>
    <dbReference type="NCBI Taxonomy" id="591445"/>
    <lineage>
        <taxon>Eukaryota</taxon>
        <taxon>Metazoa</taxon>
        <taxon>Ecdysozoa</taxon>
        <taxon>Nematoda</taxon>
        <taxon>Chromadorea</taxon>
        <taxon>Rhabditida</taxon>
        <taxon>Tylenchina</taxon>
        <taxon>Panagrolaimomorpha</taxon>
        <taxon>Panagrolaimoidea</taxon>
        <taxon>Panagrolaimidae</taxon>
        <taxon>Panagrolaimus</taxon>
    </lineage>
</organism>